<dbReference type="Pfam" id="PF18944">
    <property type="entry name" value="DUF5691"/>
    <property type="match status" value="1"/>
</dbReference>
<proteinExistence type="predicted"/>
<protein>
    <submittedName>
        <fullName evidence="1">DUF5691 domain-containing protein</fullName>
    </submittedName>
</protein>
<dbReference type="Proteomes" id="UP001589608">
    <property type="component" value="Unassembled WGS sequence"/>
</dbReference>
<keyword evidence="2" id="KW-1185">Reference proteome</keyword>
<dbReference type="InterPro" id="IPR043746">
    <property type="entry name" value="DUF5691"/>
</dbReference>
<evidence type="ECO:0000313" key="2">
    <source>
        <dbReference type="Proteomes" id="UP001589608"/>
    </source>
</evidence>
<gene>
    <name evidence="1" type="ORF">ACFFTR_48255</name>
</gene>
<dbReference type="EMBL" id="JBHMCA010000084">
    <property type="protein sequence ID" value="MFB9450912.1"/>
    <property type="molecule type" value="Genomic_DNA"/>
</dbReference>
<comment type="caution">
    <text evidence="1">The sequence shown here is derived from an EMBL/GenBank/DDBJ whole genome shotgun (WGS) entry which is preliminary data.</text>
</comment>
<dbReference type="RefSeq" id="WP_223100228.1">
    <property type="nucleotide sequence ID" value="NZ_CP061913.1"/>
</dbReference>
<evidence type="ECO:0000313" key="1">
    <source>
        <dbReference type="EMBL" id="MFB9450912.1"/>
    </source>
</evidence>
<reference evidence="1 2" key="1">
    <citation type="submission" date="2024-09" db="EMBL/GenBank/DDBJ databases">
        <authorList>
            <person name="Sun Q."/>
            <person name="Mori K."/>
        </authorList>
    </citation>
    <scope>NUCLEOTIDE SEQUENCE [LARGE SCALE GENOMIC DNA]</scope>
    <source>
        <strain evidence="1 2">JCM 3307</strain>
    </source>
</reference>
<sequence>MNAPDWGDVLATALVGTQRRTLPAGVGRPGQDAAEALLDAAGALTLYRRAGFRARGGLTVPEAAPDDSDMPLVSWTAAARAADLLAVDAAGYGTSNAVPVRDADGRLELLYEWLSAARGRRVPGELLPALLEIGRRHRALRPLVAAAGGPRVAWLARQRPEWAYLDSSATGDIQAAADDPQGWELGTIGRRVGILTAVRRGGPTGEQRGRDMLADVWPTETPDDRAALLGTFATGLSPADEPVLEGALDDRRKEVRNVALDLLAMLPDSAYARRMIERTTAAVRVVDGRIHVEPPAACDKAMRRDGIVARPPAGVGERAWWLEELLTRTPLTVWGEPEEFLALPVTEEWVAVLRRGLARAAAGQRDPAWATALTGRLTEEVAAGGRPDDRLLLEALYDALPSDALSALAVAVLRRGLAGAAAVGVEHVLELCPRPWPEPLVEAVFAALDDLSGRRSAGWRLAGLCELAALRLPADTAARATTMAAALPSDDPMSSIVGRFADTLRFRDDMLAELR</sequence>
<organism evidence="1 2">
    <name type="scientific">Dactylosporangium vinaceum</name>
    <dbReference type="NCBI Taxonomy" id="53362"/>
    <lineage>
        <taxon>Bacteria</taxon>
        <taxon>Bacillati</taxon>
        <taxon>Actinomycetota</taxon>
        <taxon>Actinomycetes</taxon>
        <taxon>Micromonosporales</taxon>
        <taxon>Micromonosporaceae</taxon>
        <taxon>Dactylosporangium</taxon>
    </lineage>
</organism>
<name>A0ABV5MPX7_9ACTN</name>
<accession>A0ABV5MPX7</accession>